<keyword evidence="3" id="KW-0378">Hydrolase</keyword>
<gene>
    <name evidence="3" type="ORF">LE190_07910</name>
</gene>
<name>A0ABS7YC45_9BURK</name>
<dbReference type="PANTHER" id="PTHR43265:SF1">
    <property type="entry name" value="ESTERASE ESTD"/>
    <property type="match status" value="1"/>
</dbReference>
<dbReference type="PANTHER" id="PTHR43265">
    <property type="entry name" value="ESTERASE ESTD"/>
    <property type="match status" value="1"/>
</dbReference>
<feature type="region of interest" description="Disordered" evidence="1">
    <location>
        <begin position="575"/>
        <end position="595"/>
    </location>
</feature>
<evidence type="ECO:0000256" key="1">
    <source>
        <dbReference type="SAM" id="MobiDB-lite"/>
    </source>
</evidence>
<evidence type="ECO:0000313" key="3">
    <source>
        <dbReference type="EMBL" id="MCA1855849.1"/>
    </source>
</evidence>
<reference evidence="3 4" key="1">
    <citation type="submission" date="2021-07" db="EMBL/GenBank/DDBJ databases">
        <title>Characterization of Violacein-producing bacteria and related species.</title>
        <authorList>
            <person name="Wilson H.S."/>
            <person name="De Leon M.E."/>
        </authorList>
    </citation>
    <scope>NUCLEOTIDE SEQUENCE [LARGE SCALE GENOMIC DNA]</scope>
    <source>
        <strain evidence="3 4">HSC-2F05</strain>
    </source>
</reference>
<protein>
    <submittedName>
        <fullName evidence="3">Hydrolase 1, exosortase A system-associated</fullName>
    </submittedName>
</protein>
<dbReference type="Gene3D" id="3.40.50.1820">
    <property type="entry name" value="alpha/beta hydrolase"/>
    <property type="match status" value="2"/>
</dbReference>
<organism evidence="3 4">
    <name type="scientific">Massilia hydrophila</name>
    <dbReference type="NCBI Taxonomy" id="3044279"/>
    <lineage>
        <taxon>Bacteria</taxon>
        <taxon>Pseudomonadati</taxon>
        <taxon>Pseudomonadota</taxon>
        <taxon>Betaproteobacteria</taxon>
        <taxon>Burkholderiales</taxon>
        <taxon>Oxalobacteraceae</taxon>
        <taxon>Telluria group</taxon>
        <taxon>Massilia</taxon>
    </lineage>
</organism>
<feature type="domain" description="Serine aminopeptidase S33" evidence="2">
    <location>
        <begin position="337"/>
        <end position="436"/>
    </location>
</feature>
<accession>A0ABS7YC45</accession>
<feature type="domain" description="Serine aminopeptidase S33" evidence="2">
    <location>
        <begin position="33"/>
        <end position="150"/>
    </location>
</feature>
<dbReference type="InterPro" id="IPR022742">
    <property type="entry name" value="Hydrolase_4"/>
</dbReference>
<dbReference type="NCBIfam" id="TIGR03100">
    <property type="entry name" value="hydr1_PEP"/>
    <property type="match status" value="1"/>
</dbReference>
<dbReference type="Proteomes" id="UP001198602">
    <property type="component" value="Unassembled WGS sequence"/>
</dbReference>
<sequence length="595" mass="63139">MHPAAEPFFLDGPAGPLFCLFHPPHGTCRGALVHVPPFGEEMNRSRRMVALAARALAAQGIGVLQLDLYGCGDSAGESGEARWEGWKADLAAACAWLSARLGRPVGLWGLRLGALLALDYARDAVHPPARLLLWQPVTKGATWLTQFLRLRLAGAMLQEGEAEGGTSALRATLQAGTPLQIAGYELAPALAAAIDGVSAAALAPRACPVHWCEVVAAPDRPLPPAAASVAQGWRAAGVDLQVQLVDGPAFWSTPEITEAPALLEASLQACAGEWPPEPAAARPAPLPEPVSAGAVERGIAFSCAAARLYGVLHHPPAAQQHGVMVVVGGPQYRAGSHRQFTLLARTLARAGIPVLRFDYRGMGDSEGGIRGFEAVEADLRAALDAFFAAVPGLERVCLWGLCDGATAAALYAPGDARVDGLALLNPWVRTEDGAARATLKHYYRQRLFDPRLWKKIAHGRFDLMGALASFLGLAGKALRRTAPAVATAEAPVLPLPERMLAALRRFDGEILVMLSGADLTAQEFAGLPAASPAWQQLLASARVVRKELPKADHTCSRPEWQQQVENWTRDWMLARGQRSTAQGGAKQAPKFSNAP</sequence>
<keyword evidence="4" id="KW-1185">Reference proteome</keyword>
<dbReference type="InterPro" id="IPR053145">
    <property type="entry name" value="AB_hydrolase_Est10"/>
</dbReference>
<dbReference type="SUPFAM" id="SSF53474">
    <property type="entry name" value="alpha/beta-Hydrolases"/>
    <property type="match status" value="2"/>
</dbReference>
<dbReference type="Pfam" id="PF12146">
    <property type="entry name" value="Hydrolase_4"/>
    <property type="match status" value="2"/>
</dbReference>
<evidence type="ECO:0000313" key="4">
    <source>
        <dbReference type="Proteomes" id="UP001198602"/>
    </source>
</evidence>
<dbReference type="InterPro" id="IPR017532">
    <property type="entry name" value="Hydrolase-2_PEP"/>
</dbReference>
<dbReference type="InterPro" id="IPR017531">
    <property type="entry name" value="Hydrolase-1_PEP"/>
</dbReference>
<dbReference type="NCBIfam" id="TIGR03101">
    <property type="entry name" value="hydr2_PEP"/>
    <property type="match status" value="1"/>
</dbReference>
<proteinExistence type="predicted"/>
<dbReference type="RefSeq" id="WP_225238214.1">
    <property type="nucleotide sequence ID" value="NZ_JAHYBX010000002.1"/>
</dbReference>
<dbReference type="InterPro" id="IPR029058">
    <property type="entry name" value="AB_hydrolase_fold"/>
</dbReference>
<evidence type="ECO:0000259" key="2">
    <source>
        <dbReference type="Pfam" id="PF12146"/>
    </source>
</evidence>
<comment type="caution">
    <text evidence="3">The sequence shown here is derived from an EMBL/GenBank/DDBJ whole genome shotgun (WGS) entry which is preliminary data.</text>
</comment>
<dbReference type="EMBL" id="JAHYBX010000002">
    <property type="protein sequence ID" value="MCA1855849.1"/>
    <property type="molecule type" value="Genomic_DNA"/>
</dbReference>
<dbReference type="GO" id="GO:0016787">
    <property type="term" value="F:hydrolase activity"/>
    <property type="evidence" value="ECO:0007669"/>
    <property type="project" value="UniProtKB-KW"/>
</dbReference>